<dbReference type="Gene3D" id="3.40.50.1100">
    <property type="match status" value="2"/>
</dbReference>
<gene>
    <name evidence="2" type="ORF">CC85DRAFT_284237</name>
</gene>
<dbReference type="Pfam" id="PF00291">
    <property type="entry name" value="PALP"/>
    <property type="match status" value="1"/>
</dbReference>
<dbReference type="Proteomes" id="UP000053611">
    <property type="component" value="Unassembled WGS sequence"/>
</dbReference>
<dbReference type="InterPro" id="IPR036052">
    <property type="entry name" value="TrpB-like_PALP_sf"/>
</dbReference>
<dbReference type="InterPro" id="IPR001926">
    <property type="entry name" value="TrpB-like_PALP"/>
</dbReference>
<sequence length="341" mass="35409">MTLDTEAIAKVHAALFPGFGPTPARLVPALADELGCAAVYVKDESSRYGLPAFKVLGASWAVCSVLGQRWGVDPWDIEVLRARVKEVPGLTAFAATDGNHGRAVAHTARLLGFAAHIFVPSTVEQWSIDAIASEGCPVTPVDADYDGAVEAALQASRKLGKLGLFVQDTSFEGYTDIPLRIVHGYSTIASELSTQLPVPPSVVVVPVGVGSLAHAIVSYYGAGGAHPARVISAEPDAAPCLHASLAAGNLTSTTEQRFTIMPGLNCPTVSALGWDDLRASIRPADAMVVTDAEAEAAMARLSEVGCAVGPCGAATLAAARKAQFEKDDVVVLICTEGLPQK</sequence>
<name>A0A0J0XRK7_9TREE</name>
<keyword evidence="3" id="KW-1185">Reference proteome</keyword>
<organism evidence="2 3">
    <name type="scientific">Cutaneotrichosporon oleaginosum</name>
    <dbReference type="NCBI Taxonomy" id="879819"/>
    <lineage>
        <taxon>Eukaryota</taxon>
        <taxon>Fungi</taxon>
        <taxon>Dikarya</taxon>
        <taxon>Basidiomycota</taxon>
        <taxon>Agaricomycotina</taxon>
        <taxon>Tremellomycetes</taxon>
        <taxon>Trichosporonales</taxon>
        <taxon>Trichosporonaceae</taxon>
        <taxon>Cutaneotrichosporon</taxon>
    </lineage>
</organism>
<proteinExistence type="predicted"/>
<dbReference type="STRING" id="879819.A0A0J0XRK7"/>
<dbReference type="EMBL" id="KQ087192">
    <property type="protein sequence ID" value="KLT43728.1"/>
    <property type="molecule type" value="Genomic_DNA"/>
</dbReference>
<accession>A0A0J0XRK7</accession>
<protein>
    <submittedName>
        <fullName evidence="2">Tryptophan synthase beta subunit-like PLP-dependent enzyme</fullName>
    </submittedName>
</protein>
<dbReference type="PANTHER" id="PTHR42937">
    <property type="match status" value="1"/>
</dbReference>
<dbReference type="RefSeq" id="XP_018280219.1">
    <property type="nucleotide sequence ID" value="XM_018422666.1"/>
</dbReference>
<dbReference type="GeneID" id="28983269"/>
<feature type="domain" description="Tryptophan synthase beta chain-like PALP" evidence="1">
    <location>
        <begin position="16"/>
        <end position="335"/>
    </location>
</feature>
<dbReference type="AlphaFoldDB" id="A0A0J0XRK7"/>
<evidence type="ECO:0000313" key="2">
    <source>
        <dbReference type="EMBL" id="KLT43728.1"/>
    </source>
</evidence>
<dbReference type="SUPFAM" id="SSF53686">
    <property type="entry name" value="Tryptophan synthase beta subunit-like PLP-dependent enzymes"/>
    <property type="match status" value="1"/>
</dbReference>
<evidence type="ECO:0000259" key="1">
    <source>
        <dbReference type="Pfam" id="PF00291"/>
    </source>
</evidence>
<dbReference type="PANTHER" id="PTHR42937:SF1">
    <property type="entry name" value="DIAMINOPROPIONATE AMMONIA-LYASE"/>
    <property type="match status" value="1"/>
</dbReference>
<dbReference type="OrthoDB" id="10059875at2759"/>
<evidence type="ECO:0000313" key="3">
    <source>
        <dbReference type="Proteomes" id="UP000053611"/>
    </source>
</evidence>
<reference evidence="2 3" key="1">
    <citation type="submission" date="2015-03" db="EMBL/GenBank/DDBJ databases">
        <title>Genomics and transcriptomics of the oil-accumulating basidiomycete yeast T. oleaginosus allow insights into substrate utilization and the diverse evolutionary trajectories of mating systems in fungi.</title>
        <authorList>
            <consortium name="DOE Joint Genome Institute"/>
            <person name="Kourist R."/>
            <person name="Kracht O."/>
            <person name="Bracharz F."/>
            <person name="Lipzen A."/>
            <person name="Nolan M."/>
            <person name="Ohm R."/>
            <person name="Grigoriev I."/>
            <person name="Sun S."/>
            <person name="Heitman J."/>
            <person name="Bruck T."/>
            <person name="Nowrousian M."/>
        </authorList>
    </citation>
    <scope>NUCLEOTIDE SEQUENCE [LARGE SCALE GENOMIC DNA]</scope>
    <source>
        <strain evidence="2 3">IBC0246</strain>
    </source>
</reference>